<dbReference type="GO" id="GO:0090313">
    <property type="term" value="P:regulation of protein targeting to membrane"/>
    <property type="evidence" value="ECO:0007669"/>
    <property type="project" value="TreeGrafter"/>
</dbReference>
<dbReference type="AlphaFoldDB" id="A0A2N7U9V6"/>
<dbReference type="EMBL" id="PNRF01000008">
    <property type="protein sequence ID" value="PMR77224.1"/>
    <property type="molecule type" value="Genomic_DNA"/>
</dbReference>
<feature type="domain" description="AsmA" evidence="1">
    <location>
        <begin position="1"/>
        <end position="660"/>
    </location>
</feature>
<evidence type="ECO:0000259" key="1">
    <source>
        <dbReference type="Pfam" id="PF05170"/>
    </source>
</evidence>
<dbReference type="Proteomes" id="UP000235803">
    <property type="component" value="Unassembled WGS sequence"/>
</dbReference>
<proteinExistence type="predicted"/>
<dbReference type="PANTHER" id="PTHR30441">
    <property type="entry name" value="DUF748 DOMAIN-CONTAINING PROTEIN"/>
    <property type="match status" value="1"/>
</dbReference>
<gene>
    <name evidence="2" type="ORF">C1H69_03445</name>
</gene>
<comment type="caution">
    <text evidence="2">The sequence shown here is derived from an EMBL/GenBank/DDBJ whole genome shotgun (WGS) entry which is preliminary data.</text>
</comment>
<dbReference type="RefSeq" id="WP_102652019.1">
    <property type="nucleotide sequence ID" value="NZ_PNRF01000008.1"/>
</dbReference>
<dbReference type="GO" id="GO:0005886">
    <property type="term" value="C:plasma membrane"/>
    <property type="evidence" value="ECO:0007669"/>
    <property type="project" value="TreeGrafter"/>
</dbReference>
<dbReference type="OrthoDB" id="9766390at2"/>
<keyword evidence="3" id="KW-1185">Reference proteome</keyword>
<reference evidence="2 3" key="1">
    <citation type="submission" date="2018-01" db="EMBL/GenBank/DDBJ databases">
        <title>Halomonas endophytica sp. nov., isolated from storage liquid in the stems of Populus euphratica.</title>
        <authorList>
            <person name="Chen C."/>
        </authorList>
    </citation>
    <scope>NUCLEOTIDE SEQUENCE [LARGE SCALE GENOMIC DNA]</scope>
    <source>
        <strain evidence="2 3">MC28</strain>
    </source>
</reference>
<dbReference type="PANTHER" id="PTHR30441:SF4">
    <property type="entry name" value="PROTEIN ASMA"/>
    <property type="match status" value="1"/>
</dbReference>
<organism evidence="2 3">
    <name type="scientific">Billgrantia endophytica</name>
    <dbReference type="NCBI Taxonomy" id="2033802"/>
    <lineage>
        <taxon>Bacteria</taxon>
        <taxon>Pseudomonadati</taxon>
        <taxon>Pseudomonadota</taxon>
        <taxon>Gammaproteobacteria</taxon>
        <taxon>Oceanospirillales</taxon>
        <taxon>Halomonadaceae</taxon>
        <taxon>Billgrantia</taxon>
    </lineage>
</organism>
<protein>
    <submittedName>
        <fullName evidence="2">AsmA family protein</fullName>
    </submittedName>
</protein>
<evidence type="ECO:0000313" key="3">
    <source>
        <dbReference type="Proteomes" id="UP000235803"/>
    </source>
</evidence>
<accession>A0A2N7U9V6</accession>
<dbReference type="InterPro" id="IPR052894">
    <property type="entry name" value="AsmA-related"/>
</dbReference>
<name>A0A2N7U9V6_9GAMM</name>
<sequence length="785" mass="86157">MKRLFQTLLAAIGVLAVVVVAAVVYVTTFLDPEDFKPRLIEVVREHSGMELTLDGPFTWSFYPRLGVSVERVESRLPEQSEEAAPFLAFDKAEVSLAFAPLLRGEIAIEGLTLDGMRLRLERDEEGQGNWETLLQRLDERREGAESALAPASAGPSLEGSNLGVALNIASVQVRNGAVRFRDLGAEREWVLEEVGLSGTNVNPERAFPLKTSFRLSTYAALDWRELERPPGLASEISLEGRVRLALAERRYVMESVQLGTSTRLGGVEGRQQVDLAGQQLVLDLSRQRLHMQDGRLDTVLQHPGLGDNPLPLTLAFVLDADLVDYTAQLRELQLTGPDNLRLSGSLNLANLDEAPSYSGQVSLAPLSLRPWLTRLGQLPQMAGPGALSDVALTSPVRGDLSRFELSGLTLVLDDSTFTGRFASSFDGSMVDVALQGDRLDLDNYLPPPDTADQSASRGTFLGVSLAHAADESDAAPLLPTEWLADVALDGVLELERLRLMGLDFSDVELAFSGSEGQQRLERFASRFYGGELEVNGGLDLTHEPIQWRLTPSLSRVRLEPLLQALSRDDSPAPLRGRLTLGGELQSRDNTWPALKRNLNGQLSGHVEEGAVLDVNVSEELCTVAAMFEGKEMTSDWSDDTRFERAEASLRISDGVSRSDDILIVIPGIELAGTGELDLVTERFDLRAAARFVDGADAACSVNPRLERVPLPMRCSGHYTGDSSEWCRFDREAFQATLIELVRDEVSGRAGSELERRLERPLERLDERLGEETGKELRDALRGLFN</sequence>
<dbReference type="InterPro" id="IPR007844">
    <property type="entry name" value="AsmA"/>
</dbReference>
<dbReference type="Pfam" id="PF05170">
    <property type="entry name" value="AsmA"/>
    <property type="match status" value="1"/>
</dbReference>
<evidence type="ECO:0000313" key="2">
    <source>
        <dbReference type="EMBL" id="PMR77224.1"/>
    </source>
</evidence>